<dbReference type="OrthoDB" id="27911at2759"/>
<evidence type="ECO:0000313" key="12">
    <source>
        <dbReference type="EMBL" id="EGR26936.1"/>
    </source>
</evidence>
<evidence type="ECO:0000256" key="1">
    <source>
        <dbReference type="ARBA" id="ARBA00004123"/>
    </source>
</evidence>
<keyword evidence="10" id="KW-0539">Nucleus</keyword>
<comment type="similarity">
    <text evidence="4">Belongs to the WD repeat ELP2 family.</text>
</comment>
<sequence length="467" mass="54480">MIFAYTYTGSFYFWKFNKEKAQWENIPTVTGHFNEVYDLDWSSKGIFLGSCGLDQTTRIYTQSLEQNTWHEVSRAQIHGYDINSLKFYPVNLKDKDICDNLICGADEKVVRIFEPPAALVNAVNQMSNQSLHLYFDNEEQEKQYFDSKQLEKGIIEYQVTLEGGQQVLGLMTKAQRIAQDFNPSQYVDPEDEVGLIADKIQQIEDQKLEAEFNKQKHDFKKAPIEDYLVKHTLWPELNKLYGHGYEIKCTTCSHDGQLIASCSKSQTKQHASVIFWNPQNYQIYAKLEYHNFTINQMEFSQNDSFFATVSKDRQIAVFKKNVDEQKNNQLIFNNPYSLFYEDKSHSRIIYSLNFSFDGKICCYIIQRQKIKIHSLENKKVVFTKLFDQAPTAVAFAPQIIKEGVYFIVLGFENGTIETFQFDSLNLQLNCFEKVHQNFSHSNIVKNKIQKNSIHFLIYVNFLVDLLD</sequence>
<dbReference type="Pfam" id="PF00400">
    <property type="entry name" value="WD40"/>
    <property type="match status" value="2"/>
</dbReference>
<accession>G0R6H8</accession>
<dbReference type="InParanoid" id="G0R6H8"/>
<dbReference type="GO" id="GO:0005634">
    <property type="term" value="C:nucleus"/>
    <property type="evidence" value="ECO:0007669"/>
    <property type="project" value="UniProtKB-SubCell"/>
</dbReference>
<evidence type="ECO:0000256" key="4">
    <source>
        <dbReference type="ARBA" id="ARBA00005881"/>
    </source>
</evidence>
<dbReference type="SUPFAM" id="SSF50978">
    <property type="entry name" value="WD40 repeat-like"/>
    <property type="match status" value="2"/>
</dbReference>
<dbReference type="EMBL" id="GL984398">
    <property type="protein sequence ID" value="EGR26936.1"/>
    <property type="molecule type" value="Genomic_DNA"/>
</dbReference>
<evidence type="ECO:0000256" key="3">
    <source>
        <dbReference type="ARBA" id="ARBA00005043"/>
    </source>
</evidence>
<dbReference type="Pfam" id="PF12894">
    <property type="entry name" value="ANAPC4_WD40"/>
    <property type="match status" value="1"/>
</dbReference>
<protein>
    <recommendedName>
        <fullName evidence="5">Elongator complex protein 2</fullName>
    </recommendedName>
</protein>
<evidence type="ECO:0000259" key="11">
    <source>
        <dbReference type="Pfam" id="PF12894"/>
    </source>
</evidence>
<keyword evidence="13" id="KW-1185">Reference proteome</keyword>
<evidence type="ECO:0000256" key="10">
    <source>
        <dbReference type="ARBA" id="ARBA00023242"/>
    </source>
</evidence>
<evidence type="ECO:0000256" key="5">
    <source>
        <dbReference type="ARBA" id="ARBA00020267"/>
    </source>
</evidence>
<dbReference type="RefSeq" id="XP_004023820.1">
    <property type="nucleotide sequence ID" value="XM_004023771.1"/>
</dbReference>
<dbReference type="GeneID" id="14902988"/>
<keyword evidence="6" id="KW-0963">Cytoplasm</keyword>
<keyword evidence="8" id="KW-0819">tRNA processing</keyword>
<dbReference type="InterPro" id="IPR036322">
    <property type="entry name" value="WD40_repeat_dom_sf"/>
</dbReference>
<comment type="subcellular location">
    <subcellularLocation>
        <location evidence="2">Cytoplasm</location>
    </subcellularLocation>
    <subcellularLocation>
        <location evidence="1">Nucleus</location>
    </subcellularLocation>
</comment>
<dbReference type="SMART" id="SM00320">
    <property type="entry name" value="WD40"/>
    <property type="match status" value="5"/>
</dbReference>
<dbReference type="InterPro" id="IPR015943">
    <property type="entry name" value="WD40/YVTN_repeat-like_dom_sf"/>
</dbReference>
<keyword evidence="7" id="KW-0853">WD repeat</keyword>
<reference evidence="12 13" key="1">
    <citation type="submission" date="2011-07" db="EMBL/GenBank/DDBJ databases">
        <authorList>
            <person name="Coyne R."/>
            <person name="Brami D."/>
            <person name="Johnson J."/>
            <person name="Hostetler J."/>
            <person name="Hannick L."/>
            <person name="Clark T."/>
            <person name="Cassidy-Hanley D."/>
            <person name="Inman J."/>
        </authorList>
    </citation>
    <scope>NUCLEOTIDE SEQUENCE [LARGE SCALE GENOMIC DNA]</scope>
    <source>
        <strain evidence="12 13">G5</strain>
    </source>
</reference>
<gene>
    <name evidence="12" type="ORF">IMG5_204480</name>
</gene>
<feature type="domain" description="Anaphase-promoting complex subunit 4-like WD40" evidence="11">
    <location>
        <begin position="297"/>
        <end position="388"/>
    </location>
</feature>
<dbReference type="InterPro" id="IPR037289">
    <property type="entry name" value="Elp2"/>
</dbReference>
<dbReference type="STRING" id="857967.G0R6H8"/>
<dbReference type="Proteomes" id="UP000008983">
    <property type="component" value="Unassembled WGS sequence"/>
</dbReference>
<organism evidence="12 13">
    <name type="scientific">Ichthyophthirius multifiliis</name>
    <name type="common">White spot disease agent</name>
    <name type="synonym">Ich</name>
    <dbReference type="NCBI Taxonomy" id="5932"/>
    <lineage>
        <taxon>Eukaryota</taxon>
        <taxon>Sar</taxon>
        <taxon>Alveolata</taxon>
        <taxon>Ciliophora</taxon>
        <taxon>Intramacronucleata</taxon>
        <taxon>Oligohymenophorea</taxon>
        <taxon>Hymenostomatida</taxon>
        <taxon>Ophryoglenina</taxon>
        <taxon>Ichthyophthirius</taxon>
    </lineage>
</organism>
<evidence type="ECO:0000256" key="8">
    <source>
        <dbReference type="ARBA" id="ARBA00022694"/>
    </source>
</evidence>
<evidence type="ECO:0000256" key="2">
    <source>
        <dbReference type="ARBA" id="ARBA00004496"/>
    </source>
</evidence>
<dbReference type="GO" id="GO:0002098">
    <property type="term" value="P:tRNA wobble uridine modification"/>
    <property type="evidence" value="ECO:0007669"/>
    <property type="project" value="InterPro"/>
</dbReference>
<dbReference type="GO" id="GO:0033588">
    <property type="term" value="C:elongator holoenzyme complex"/>
    <property type="evidence" value="ECO:0007669"/>
    <property type="project" value="InterPro"/>
</dbReference>
<evidence type="ECO:0000313" key="13">
    <source>
        <dbReference type="Proteomes" id="UP000008983"/>
    </source>
</evidence>
<dbReference type="InterPro" id="IPR001680">
    <property type="entry name" value="WD40_rpt"/>
</dbReference>
<dbReference type="PANTHER" id="PTHR44111:SF1">
    <property type="entry name" value="ELONGATOR COMPLEX PROTEIN 2"/>
    <property type="match status" value="1"/>
</dbReference>
<dbReference type="eggNOG" id="KOG1063">
    <property type="taxonomic scope" value="Eukaryota"/>
</dbReference>
<dbReference type="UniPathway" id="UPA00988"/>
<keyword evidence="9" id="KW-0677">Repeat</keyword>
<dbReference type="GO" id="GO:0005737">
    <property type="term" value="C:cytoplasm"/>
    <property type="evidence" value="ECO:0007669"/>
    <property type="project" value="UniProtKB-SubCell"/>
</dbReference>
<dbReference type="InterPro" id="IPR024977">
    <property type="entry name" value="Apc4-like_WD40_dom"/>
</dbReference>
<evidence type="ECO:0000256" key="6">
    <source>
        <dbReference type="ARBA" id="ARBA00022490"/>
    </source>
</evidence>
<name>G0R6H8_ICHMU</name>
<comment type="pathway">
    <text evidence="3">tRNA modification; 5-methoxycarbonylmethyl-2-thiouridine-tRNA biosynthesis.</text>
</comment>
<evidence type="ECO:0000256" key="7">
    <source>
        <dbReference type="ARBA" id="ARBA00022574"/>
    </source>
</evidence>
<proteinExistence type="inferred from homology"/>
<dbReference type="AlphaFoldDB" id="G0R6H8"/>
<dbReference type="PANTHER" id="PTHR44111">
    <property type="entry name" value="ELONGATOR COMPLEX PROTEIN 2"/>
    <property type="match status" value="1"/>
</dbReference>
<dbReference type="Gene3D" id="2.130.10.10">
    <property type="entry name" value="YVTN repeat-like/Quinoprotein amine dehydrogenase"/>
    <property type="match status" value="2"/>
</dbReference>
<evidence type="ECO:0000256" key="9">
    <source>
        <dbReference type="ARBA" id="ARBA00022737"/>
    </source>
</evidence>
<dbReference type="OMA" id="CNDISSM"/>